<evidence type="ECO:0000313" key="7">
    <source>
        <dbReference type="Proteomes" id="UP000290572"/>
    </source>
</evidence>
<proteinExistence type="inferred from homology"/>
<evidence type="ECO:0000256" key="3">
    <source>
        <dbReference type="ARBA" id="ARBA00023125"/>
    </source>
</evidence>
<dbReference type="GO" id="GO:0005634">
    <property type="term" value="C:nucleus"/>
    <property type="evidence" value="ECO:0007669"/>
    <property type="project" value="UniProtKB-SubCell"/>
</dbReference>
<dbReference type="GO" id="GO:0000785">
    <property type="term" value="C:chromatin"/>
    <property type="evidence" value="ECO:0007669"/>
    <property type="project" value="InterPro"/>
</dbReference>
<comment type="caution">
    <text evidence="6">The sequence shown here is derived from an EMBL/GenBank/DDBJ whole genome shotgun (WGS) entry which is preliminary data.</text>
</comment>
<sequence>MIKLRIHSFSLDENLNIPKADGDAKDEPQRRSARLSAKDKAANVKKTKVKAKESSESAANEENHSENGEAKTNAVCYHLTAH</sequence>
<protein>
    <submittedName>
        <fullName evidence="6">High mobility group nucleosome-binding domain-containing 5 isoform X2</fullName>
    </submittedName>
</protein>
<dbReference type="GO" id="GO:0031492">
    <property type="term" value="F:nucleosomal DNA binding"/>
    <property type="evidence" value="ECO:0007669"/>
    <property type="project" value="InterPro"/>
</dbReference>
<keyword evidence="7" id="KW-1185">Reference proteome</keyword>
<evidence type="ECO:0000256" key="1">
    <source>
        <dbReference type="ARBA" id="ARBA00004123"/>
    </source>
</evidence>
<gene>
    <name evidence="6" type="ORF">ROHU_011788</name>
</gene>
<dbReference type="InterPro" id="IPR000079">
    <property type="entry name" value="HMGN_fam"/>
</dbReference>
<dbReference type="Pfam" id="PF01101">
    <property type="entry name" value="HMG14_17"/>
    <property type="match status" value="1"/>
</dbReference>
<organism evidence="6 7">
    <name type="scientific">Labeo rohita</name>
    <name type="common">Indian major carp</name>
    <name type="synonym">Cyprinus rohita</name>
    <dbReference type="NCBI Taxonomy" id="84645"/>
    <lineage>
        <taxon>Eukaryota</taxon>
        <taxon>Metazoa</taxon>
        <taxon>Chordata</taxon>
        <taxon>Craniata</taxon>
        <taxon>Vertebrata</taxon>
        <taxon>Euteleostomi</taxon>
        <taxon>Actinopterygii</taxon>
        <taxon>Neopterygii</taxon>
        <taxon>Teleostei</taxon>
        <taxon>Ostariophysi</taxon>
        <taxon>Cypriniformes</taxon>
        <taxon>Cyprinidae</taxon>
        <taxon>Labeoninae</taxon>
        <taxon>Labeonini</taxon>
        <taxon>Labeo</taxon>
    </lineage>
</organism>
<feature type="compositionally biased region" description="Basic and acidic residues" evidence="5">
    <location>
        <begin position="50"/>
        <end position="69"/>
    </location>
</feature>
<feature type="region of interest" description="Disordered" evidence="5">
    <location>
        <begin position="15"/>
        <end position="82"/>
    </location>
</feature>
<name>A0A498LIE6_LABRO</name>
<accession>A0A498LIE6</accession>
<evidence type="ECO:0000256" key="4">
    <source>
        <dbReference type="ARBA" id="ARBA00023242"/>
    </source>
</evidence>
<reference evidence="6 7" key="1">
    <citation type="submission" date="2018-03" db="EMBL/GenBank/DDBJ databases">
        <title>Draft genome sequence of Rohu Carp (Labeo rohita).</title>
        <authorList>
            <person name="Das P."/>
            <person name="Kushwaha B."/>
            <person name="Joshi C.G."/>
            <person name="Kumar D."/>
            <person name="Nagpure N.S."/>
            <person name="Sahoo L."/>
            <person name="Das S.P."/>
            <person name="Bit A."/>
            <person name="Patnaik S."/>
            <person name="Meher P.K."/>
            <person name="Jayasankar P."/>
            <person name="Koringa P.G."/>
            <person name="Patel N.V."/>
            <person name="Hinsu A.T."/>
            <person name="Kumar R."/>
            <person name="Pandey M."/>
            <person name="Agarwal S."/>
            <person name="Srivastava S."/>
            <person name="Singh M."/>
            <person name="Iquebal M.A."/>
            <person name="Jaiswal S."/>
            <person name="Angadi U.B."/>
            <person name="Kumar N."/>
            <person name="Raza M."/>
            <person name="Shah T.M."/>
            <person name="Rai A."/>
            <person name="Jena J.K."/>
        </authorList>
    </citation>
    <scope>NUCLEOTIDE SEQUENCE [LARGE SCALE GENOMIC DNA]</scope>
    <source>
        <strain evidence="6">DASCIFA01</strain>
        <tissue evidence="6">Testis</tissue>
    </source>
</reference>
<dbReference type="Proteomes" id="UP000290572">
    <property type="component" value="Unassembled WGS sequence"/>
</dbReference>
<keyword evidence="3" id="KW-0238">DNA-binding</keyword>
<comment type="subcellular location">
    <subcellularLocation>
        <location evidence="1">Nucleus</location>
    </subcellularLocation>
</comment>
<evidence type="ECO:0000256" key="2">
    <source>
        <dbReference type="ARBA" id="ARBA00007696"/>
    </source>
</evidence>
<evidence type="ECO:0000313" key="6">
    <source>
        <dbReference type="EMBL" id="RXN07851.1"/>
    </source>
</evidence>
<comment type="similarity">
    <text evidence="2">Belongs to the HMGN family.</text>
</comment>
<feature type="compositionally biased region" description="Basic and acidic residues" evidence="5">
    <location>
        <begin position="20"/>
        <end position="42"/>
    </location>
</feature>
<keyword evidence="4" id="KW-0539">Nucleus</keyword>
<dbReference type="AlphaFoldDB" id="A0A498LIE6"/>
<dbReference type="PRINTS" id="PR00925">
    <property type="entry name" value="NONHISHMG17"/>
</dbReference>
<evidence type="ECO:0000256" key="5">
    <source>
        <dbReference type="SAM" id="MobiDB-lite"/>
    </source>
</evidence>
<dbReference type="STRING" id="84645.A0A498LIE6"/>
<dbReference type="SMART" id="SM00527">
    <property type="entry name" value="HMG17"/>
    <property type="match status" value="1"/>
</dbReference>
<dbReference type="EMBL" id="QBIY01013336">
    <property type="protein sequence ID" value="RXN07851.1"/>
    <property type="molecule type" value="Genomic_DNA"/>
</dbReference>